<accession>A0ABV3ZRH7</accession>
<dbReference type="SMART" id="SM00304">
    <property type="entry name" value="HAMP"/>
    <property type="match status" value="1"/>
</dbReference>
<gene>
    <name evidence="8" type="ORF">AB6724_03860</name>
</gene>
<evidence type="ECO:0000256" key="5">
    <source>
        <dbReference type="SAM" id="Phobius"/>
    </source>
</evidence>
<dbReference type="RefSeq" id="WP_369337183.1">
    <property type="nucleotide sequence ID" value="NZ_JBFYGN010000003.1"/>
</dbReference>
<evidence type="ECO:0000313" key="8">
    <source>
        <dbReference type="EMBL" id="MEX8191970.1"/>
    </source>
</evidence>
<dbReference type="InterPro" id="IPR004089">
    <property type="entry name" value="MCPsignal_dom"/>
</dbReference>
<feature type="domain" description="HAMP" evidence="7">
    <location>
        <begin position="212"/>
        <end position="264"/>
    </location>
</feature>
<dbReference type="Pfam" id="PF00015">
    <property type="entry name" value="MCPsignal"/>
    <property type="match status" value="1"/>
</dbReference>
<keyword evidence="3" id="KW-0807">Transducer</keyword>
<feature type="transmembrane region" description="Helical" evidence="5">
    <location>
        <begin position="188"/>
        <end position="211"/>
    </location>
</feature>
<keyword evidence="1" id="KW-0488">Methylation</keyword>
<dbReference type="InterPro" id="IPR004090">
    <property type="entry name" value="Chemotax_Me-accpt_rcpt"/>
</dbReference>
<dbReference type="PANTHER" id="PTHR43531:SF14">
    <property type="entry name" value="METHYL-ACCEPTING CHEMOTAXIS PROTEIN I-RELATED"/>
    <property type="match status" value="1"/>
</dbReference>
<evidence type="ECO:0000259" key="7">
    <source>
        <dbReference type="PROSITE" id="PS50885"/>
    </source>
</evidence>
<comment type="caution">
    <text evidence="8">The sequence shown here is derived from an EMBL/GenBank/DDBJ whole genome shotgun (WGS) entry which is preliminary data.</text>
</comment>
<reference evidence="8 9" key="1">
    <citation type="journal article" date="2013" name="Int. J. Syst. Evol. Microbiol.">
        <title>Comamonas guangdongensis sp. nov., isolated from subterranean forest sediment, and emended description of the genus Comamonas.</title>
        <authorList>
            <person name="Zhang J."/>
            <person name="Wang Y."/>
            <person name="Zhou S."/>
            <person name="Wu C."/>
            <person name="He J."/>
            <person name="Li F."/>
        </authorList>
    </citation>
    <scope>NUCLEOTIDE SEQUENCE [LARGE SCALE GENOMIC DNA]</scope>
    <source>
        <strain evidence="8 9">CCTCC AB2011133</strain>
    </source>
</reference>
<evidence type="ECO:0000256" key="2">
    <source>
        <dbReference type="ARBA" id="ARBA00029447"/>
    </source>
</evidence>
<organism evidence="8 9">
    <name type="scientific">Comamonas guangdongensis</name>
    <dbReference type="NCBI Taxonomy" id="510515"/>
    <lineage>
        <taxon>Bacteria</taxon>
        <taxon>Pseudomonadati</taxon>
        <taxon>Pseudomonadota</taxon>
        <taxon>Betaproteobacteria</taxon>
        <taxon>Burkholderiales</taxon>
        <taxon>Comamonadaceae</taxon>
        <taxon>Comamonas</taxon>
    </lineage>
</organism>
<feature type="region of interest" description="Disordered" evidence="4">
    <location>
        <begin position="522"/>
        <end position="577"/>
    </location>
</feature>
<dbReference type="PROSITE" id="PS50885">
    <property type="entry name" value="HAMP"/>
    <property type="match status" value="1"/>
</dbReference>
<keyword evidence="5" id="KW-0472">Membrane</keyword>
<evidence type="ECO:0000256" key="4">
    <source>
        <dbReference type="SAM" id="MobiDB-lite"/>
    </source>
</evidence>
<evidence type="ECO:0000259" key="6">
    <source>
        <dbReference type="PROSITE" id="PS50111"/>
    </source>
</evidence>
<feature type="domain" description="Methyl-accepting transducer" evidence="6">
    <location>
        <begin position="269"/>
        <end position="498"/>
    </location>
</feature>
<dbReference type="InterPro" id="IPR047347">
    <property type="entry name" value="YvaQ-like_sensor"/>
</dbReference>
<dbReference type="Proteomes" id="UP001561046">
    <property type="component" value="Unassembled WGS sequence"/>
</dbReference>
<dbReference type="InterPro" id="IPR003660">
    <property type="entry name" value="HAMP_dom"/>
</dbReference>
<dbReference type="InterPro" id="IPR051310">
    <property type="entry name" value="MCP_chemotaxis"/>
</dbReference>
<feature type="compositionally biased region" description="Low complexity" evidence="4">
    <location>
        <begin position="532"/>
        <end position="569"/>
    </location>
</feature>
<dbReference type="Pfam" id="PF00672">
    <property type="entry name" value="HAMP"/>
    <property type="match status" value="1"/>
</dbReference>
<comment type="similarity">
    <text evidence="2">Belongs to the methyl-accepting chemotaxis (MCP) protein family.</text>
</comment>
<keyword evidence="5" id="KW-0812">Transmembrane</keyword>
<dbReference type="CDD" id="cd19411">
    <property type="entry name" value="MCP2201-like_sensor"/>
    <property type="match status" value="1"/>
</dbReference>
<dbReference type="EMBL" id="JBFYGN010000003">
    <property type="protein sequence ID" value="MEX8191970.1"/>
    <property type="molecule type" value="Genomic_DNA"/>
</dbReference>
<proteinExistence type="inferred from homology"/>
<dbReference type="PROSITE" id="PS50111">
    <property type="entry name" value="CHEMOTAXIS_TRANSDUC_2"/>
    <property type="match status" value="1"/>
</dbReference>
<feature type="transmembrane region" description="Helical" evidence="5">
    <location>
        <begin position="12"/>
        <end position="34"/>
    </location>
</feature>
<dbReference type="CDD" id="cd06225">
    <property type="entry name" value="HAMP"/>
    <property type="match status" value="1"/>
</dbReference>
<evidence type="ECO:0000256" key="3">
    <source>
        <dbReference type="PROSITE-ProRule" id="PRU00284"/>
    </source>
</evidence>
<keyword evidence="5" id="KW-1133">Transmembrane helix</keyword>
<evidence type="ECO:0000313" key="9">
    <source>
        <dbReference type="Proteomes" id="UP001561046"/>
    </source>
</evidence>
<evidence type="ECO:0000256" key="1">
    <source>
        <dbReference type="ARBA" id="ARBA00022481"/>
    </source>
</evidence>
<name>A0ABV3ZRH7_9BURK</name>
<dbReference type="Gene3D" id="1.10.287.950">
    <property type="entry name" value="Methyl-accepting chemotaxis protein"/>
    <property type="match status" value="1"/>
</dbReference>
<sequence>MRLNQFTVAQKLWALVLGLLAGMLLLAAGSLVYLNNVFGETARQVDQAQRAANLVNEWRHLAELSVDRSIVAATSTEETLVEQQRKLMSDGITRNNELQKQVVEMASDADSRKLLEQIAELRRKTLEANSAAQQARTGSDFAGAIDIVEKRLRPVTREYLDAQQKFEQLQEQRRDQAIADGERSQRHAYVVIAVACGLIVVLGLIAATLILRTITRPLHDAVALADSIAEGDLTASVNNQRHDELGRLLKSLNTMTERLRSVVGQVRSGVESVSSASGQIATGNQDLSARTEQTAANLEETAASMEELTATVTQSADTARQANQLASTAAQAAEQGGRVVEQVVQSMAQITDSSRKIADIIGVIDSIAFQTNILALNAAVEAARAGEQGRGFAVVAGEVRSLAQRSAEAAKEIKQLITTSVDNVQSGSQQVELAGKSMNEIVSSVRRVSDLIGEITASSTEQRDGIGQVNQAVSNLDQMTQQNAALVEESSAAALSMQEQARRLAEVVAVFKLGQEHGYARGAAGQRPASRPVPAMAPVKPVAAGKPVSKPAASAPALAAAKSKPTAEANDGDWETF</sequence>
<protein>
    <submittedName>
        <fullName evidence="8">Methyl-accepting chemotaxis protein</fullName>
    </submittedName>
</protein>
<dbReference type="CDD" id="cd11386">
    <property type="entry name" value="MCP_signal"/>
    <property type="match status" value="1"/>
</dbReference>
<keyword evidence="9" id="KW-1185">Reference proteome</keyword>
<dbReference type="PANTHER" id="PTHR43531">
    <property type="entry name" value="PROTEIN ICFG"/>
    <property type="match status" value="1"/>
</dbReference>
<dbReference type="PRINTS" id="PR00260">
    <property type="entry name" value="CHEMTRNSDUCR"/>
</dbReference>
<dbReference type="SMART" id="SM00283">
    <property type="entry name" value="MA"/>
    <property type="match status" value="1"/>
</dbReference>
<dbReference type="SUPFAM" id="SSF58104">
    <property type="entry name" value="Methyl-accepting chemotaxis protein (MCP) signaling domain"/>
    <property type="match status" value="1"/>
</dbReference>